<sequence>MRKASHASYGSQPRLDTVGTVPFSWPVAAALRAPTVKSIVVLRGIVLVDLCDLTRCHGFLGWVSFSIRGKLP</sequence>
<reference evidence="1" key="1">
    <citation type="submission" date="2020-03" db="EMBL/GenBank/DDBJ databases">
        <title>A mixture of massive structural variations and highly conserved coding sequences in Ustilaginoidea virens genome.</title>
        <authorList>
            <person name="Zhang K."/>
            <person name="Zhao Z."/>
            <person name="Zhang Z."/>
            <person name="Li Y."/>
            <person name="Hsiang T."/>
            <person name="Sun W."/>
        </authorList>
    </citation>
    <scope>NUCLEOTIDE SEQUENCE</scope>
    <source>
        <strain evidence="1">UV-8b</strain>
    </source>
</reference>
<dbReference type="AlphaFoldDB" id="A0A8E5MLL7"/>
<gene>
    <name evidence="1" type="ORF">UV8b_08113</name>
</gene>
<dbReference type="KEGG" id="uvi:66068890"/>
<dbReference type="Proteomes" id="UP000027002">
    <property type="component" value="Chromosome 7"/>
</dbReference>
<proteinExistence type="predicted"/>
<keyword evidence="2" id="KW-1185">Reference proteome</keyword>
<dbReference type="EMBL" id="CP072759">
    <property type="protein sequence ID" value="QUC23872.1"/>
    <property type="molecule type" value="Genomic_DNA"/>
</dbReference>
<evidence type="ECO:0000313" key="1">
    <source>
        <dbReference type="EMBL" id="QUC23872.1"/>
    </source>
</evidence>
<dbReference type="RefSeq" id="XP_043001545.1">
    <property type="nucleotide sequence ID" value="XM_043145610.1"/>
</dbReference>
<evidence type="ECO:0000313" key="2">
    <source>
        <dbReference type="Proteomes" id="UP000027002"/>
    </source>
</evidence>
<dbReference type="GeneID" id="66068890"/>
<accession>A0A8E5MLL7</accession>
<organism evidence="1 2">
    <name type="scientific">Ustilaginoidea virens</name>
    <name type="common">Rice false smut fungus</name>
    <name type="synonym">Villosiclava virens</name>
    <dbReference type="NCBI Taxonomy" id="1159556"/>
    <lineage>
        <taxon>Eukaryota</taxon>
        <taxon>Fungi</taxon>
        <taxon>Dikarya</taxon>
        <taxon>Ascomycota</taxon>
        <taxon>Pezizomycotina</taxon>
        <taxon>Sordariomycetes</taxon>
        <taxon>Hypocreomycetidae</taxon>
        <taxon>Hypocreales</taxon>
        <taxon>Clavicipitaceae</taxon>
        <taxon>Ustilaginoidea</taxon>
    </lineage>
</organism>
<protein>
    <submittedName>
        <fullName evidence="1">Uncharacterized protein</fullName>
    </submittedName>
</protein>
<name>A0A8E5MLL7_USTVR</name>